<accession>A0A4R0RPL2</accession>
<dbReference type="STRING" id="92696.A0A4R0RPL2"/>
<organism evidence="1 2">
    <name type="scientific">Steccherinum ochraceum</name>
    <dbReference type="NCBI Taxonomy" id="92696"/>
    <lineage>
        <taxon>Eukaryota</taxon>
        <taxon>Fungi</taxon>
        <taxon>Dikarya</taxon>
        <taxon>Basidiomycota</taxon>
        <taxon>Agaricomycotina</taxon>
        <taxon>Agaricomycetes</taxon>
        <taxon>Polyporales</taxon>
        <taxon>Steccherinaceae</taxon>
        <taxon>Steccherinum</taxon>
    </lineage>
</organism>
<sequence length="264" mass="29704">MPADLNTYGFPPGYFVIKNIASSRMLDIDSDMVEDGTRVILWPETEYSIVEDMRRPEANNQVFYIDTSGALCSRSSGHAIDIEDDGLVLRHRRPVSHPFPNKYSHPLPRFAYDPATGRITVVFACDPTYPASGDLDAAMSAWKDKTYILTEIPMRKPRTIIDNASEILTSAITMPLALFGGNKQSNATPEAVWTAGDIDLKEDEILETERSEEGEVDDSPEKIRQVRVVGLTREEEKALGERAKSRWRWEVTPLRSTKRQTGPM</sequence>
<keyword evidence="2" id="KW-1185">Reference proteome</keyword>
<protein>
    <submittedName>
        <fullName evidence="1">Uncharacterized protein</fullName>
    </submittedName>
</protein>
<dbReference type="Gene3D" id="2.80.10.50">
    <property type="match status" value="1"/>
</dbReference>
<dbReference type="InterPro" id="IPR035992">
    <property type="entry name" value="Ricin_B-like_lectins"/>
</dbReference>
<proteinExistence type="predicted"/>
<comment type="caution">
    <text evidence="1">The sequence shown here is derived from an EMBL/GenBank/DDBJ whole genome shotgun (WGS) entry which is preliminary data.</text>
</comment>
<gene>
    <name evidence="1" type="ORF">EIP91_011538</name>
</gene>
<dbReference type="EMBL" id="RWJN01000076">
    <property type="protein sequence ID" value="TCD68085.1"/>
    <property type="molecule type" value="Genomic_DNA"/>
</dbReference>
<evidence type="ECO:0000313" key="2">
    <source>
        <dbReference type="Proteomes" id="UP000292702"/>
    </source>
</evidence>
<dbReference type="OrthoDB" id="9895617at2759"/>
<dbReference type="SUPFAM" id="SSF50370">
    <property type="entry name" value="Ricin B-like lectins"/>
    <property type="match status" value="1"/>
</dbReference>
<dbReference type="Proteomes" id="UP000292702">
    <property type="component" value="Unassembled WGS sequence"/>
</dbReference>
<reference evidence="1 2" key="1">
    <citation type="submission" date="2018-11" db="EMBL/GenBank/DDBJ databases">
        <title>Genome assembly of Steccherinum ochraceum LE-BIN_3174, the white-rot fungus of the Steccherinaceae family (The Residual Polyporoid clade, Polyporales, Basidiomycota).</title>
        <authorList>
            <person name="Fedorova T.V."/>
            <person name="Glazunova O.A."/>
            <person name="Landesman E.O."/>
            <person name="Moiseenko K.V."/>
            <person name="Psurtseva N.V."/>
            <person name="Savinova O.S."/>
            <person name="Shakhova N.V."/>
            <person name="Tyazhelova T.V."/>
            <person name="Vasina D.V."/>
        </authorList>
    </citation>
    <scope>NUCLEOTIDE SEQUENCE [LARGE SCALE GENOMIC DNA]</scope>
    <source>
        <strain evidence="1 2">LE-BIN_3174</strain>
    </source>
</reference>
<name>A0A4R0RPL2_9APHY</name>
<evidence type="ECO:0000313" key="1">
    <source>
        <dbReference type="EMBL" id="TCD68085.1"/>
    </source>
</evidence>
<dbReference type="AlphaFoldDB" id="A0A4R0RPL2"/>